<dbReference type="Proteomes" id="UP000292003">
    <property type="component" value="Unassembled WGS sequence"/>
</dbReference>
<evidence type="ECO:0008006" key="5">
    <source>
        <dbReference type="Google" id="ProtNLM"/>
    </source>
</evidence>
<proteinExistence type="predicted"/>
<dbReference type="AlphaFoldDB" id="A0A4Q7J1Z3"/>
<dbReference type="InterPro" id="IPR006311">
    <property type="entry name" value="TAT_signal"/>
</dbReference>
<sequence length="1193" mass="129737">MPVSCCPDGDCGHGHTGPSRRTFLTLGLAGLGLVAAPAGVARALGLDPAGLVVVPPDKGLSEESVRALLARGEPTEYTGQALRLIGMPVGGGCGGQVYLAGDGRLWAWDVFNPAGYPFGGATWDGPHYAHPLTASSPFRQAFTLRTRSPEHDRTVTVDQTGFADVRFVGRYPIGTTTYRDPACPVAVTLEAFSPFVPLATDDSTLPATVLAFTVRNTSGRPVRVDLTGTSENPVCLDTRKRQPVTLSGSAFAVAGARGAEFGAAEAGLPNPQDIVFEDWESGFGDWTVTGTAFGDGPVTADELPVHVRRFGDLNLYGDRFVTSYDFRSGAGDTARGTLTSREFTIERRYVAASVGGGAQPGTACLNVVVDGRVVASATGANSEPMVAAMLDVGAHLGKRARIEIVDTATGPWGHVNVDVIVFTDAPDILFEDWEKGSYDNWTVTGEAFGDGPVRPQDTPDFFRRPAGEVTDLNVHGTYFVTSHNYRLPGNPDAHRGRMVSREFTIERAYVTAWVGGGAFPEDSCLNVLVDGEVVAVFTGREMEPLTAVSADVRAWRGRTARIELVDTSSIPWGHVNVDRIVFSDRPVRRIPVDRWPDLGTFALAALEPEATVQAAAADCVVNVPFTLAPGGERTVRFTLSWFFPTPDRGTVAWVSGGAELKRHYATRFGSAREVTAHLATGRERLERRTRDWVRTWYEDSSLPHWFLERTLSTASTLASGTCHRFSDGRFYGWEGIYCCAGTCGHVWNYAQAVARLFPDLERDTRERVDLGLALLPSGEIKNRGEIAGEGWFADGQCGTILRVYREHQMAPDGSFLRRVWPAVRRALDWVIRADGDGDGVLEGSQWNTLDAQWFGEVPWISGLYVAALRAGAAMATELGERADAARYTRLAEAGSRYLADQLWNDQYKYFEQLVDPAHPTAVNSNRGCFIDQMYGQTYAAQLGLPRVFPRDKARTALANLFRYNFLPDPPAHRPPGIPPGRVYASPGEAGTLMCTWPHGGSTESGKDGPVGYFNEVWTGQEYQFAAHLFAEGMVAEALAVTKAVDNRYRGEKRNPYNEIECSDHYARAMMSFGTYLAACGYEHHGPAGHLGFAPRITPEDFRAAFTACTGWGLYRQRRAGGRQHCAVELRYGTLRLSSLALEVPSPPRAVRAAGRPAFAVEGEGVTGTRIVLRFGEPVTLTEGRSFEIEVEFG</sequence>
<evidence type="ECO:0000313" key="3">
    <source>
        <dbReference type="EMBL" id="RZQ60526.1"/>
    </source>
</evidence>
<dbReference type="Pfam" id="PF12215">
    <property type="entry name" value="Glyco_hydr_116N"/>
    <property type="match status" value="1"/>
</dbReference>
<dbReference type="InterPro" id="IPR052566">
    <property type="entry name" value="Non-lysos_glucosylceramidase"/>
</dbReference>
<protein>
    <recommendedName>
        <fullName evidence="5">Glycosyl-hydrolase family 116 catalytic region domain-containing protein</fullName>
    </recommendedName>
</protein>
<organism evidence="3 4">
    <name type="scientific">Amycolatopsis suaedae</name>
    <dbReference type="NCBI Taxonomy" id="2510978"/>
    <lineage>
        <taxon>Bacteria</taxon>
        <taxon>Bacillati</taxon>
        <taxon>Actinomycetota</taxon>
        <taxon>Actinomycetes</taxon>
        <taxon>Pseudonocardiales</taxon>
        <taxon>Pseudonocardiaceae</taxon>
        <taxon>Amycolatopsis</taxon>
    </lineage>
</organism>
<dbReference type="InterPro" id="IPR008928">
    <property type="entry name" value="6-hairpin_glycosidase_sf"/>
</dbReference>
<evidence type="ECO:0000313" key="4">
    <source>
        <dbReference type="Proteomes" id="UP000292003"/>
    </source>
</evidence>
<dbReference type="EMBL" id="SFCC01000016">
    <property type="protein sequence ID" value="RZQ60526.1"/>
    <property type="molecule type" value="Genomic_DNA"/>
</dbReference>
<dbReference type="Gene3D" id="1.50.10.10">
    <property type="match status" value="1"/>
</dbReference>
<dbReference type="GO" id="GO:0005975">
    <property type="term" value="P:carbohydrate metabolic process"/>
    <property type="evidence" value="ECO:0007669"/>
    <property type="project" value="InterPro"/>
</dbReference>
<gene>
    <name evidence="3" type="ORF">EWH70_27995</name>
</gene>
<dbReference type="InterPro" id="IPR006775">
    <property type="entry name" value="GH116_catalytic"/>
</dbReference>
<dbReference type="PANTHER" id="PTHR12654:SF0">
    <property type="entry name" value="NON-LYSOSOMAL GLUCOSYLCERAMIDASE"/>
    <property type="match status" value="1"/>
</dbReference>
<dbReference type="InterPro" id="IPR024462">
    <property type="entry name" value="GH116_N"/>
</dbReference>
<dbReference type="PROSITE" id="PS51318">
    <property type="entry name" value="TAT"/>
    <property type="match status" value="1"/>
</dbReference>
<dbReference type="OrthoDB" id="9807660at2"/>
<keyword evidence="4" id="KW-1185">Reference proteome</keyword>
<dbReference type="Pfam" id="PF04685">
    <property type="entry name" value="DUF608"/>
    <property type="match status" value="1"/>
</dbReference>
<dbReference type="RefSeq" id="WP_130478531.1">
    <property type="nucleotide sequence ID" value="NZ_SFCC01000016.1"/>
</dbReference>
<evidence type="ECO:0000259" key="2">
    <source>
        <dbReference type="Pfam" id="PF12215"/>
    </source>
</evidence>
<dbReference type="PANTHER" id="PTHR12654">
    <property type="entry name" value="BILE ACID BETA-GLUCOSIDASE-RELATED"/>
    <property type="match status" value="1"/>
</dbReference>
<feature type="domain" description="Glycosyl-hydrolase family 116 catalytic region" evidence="1">
    <location>
        <begin position="791"/>
        <end position="1049"/>
    </location>
</feature>
<dbReference type="InterPro" id="IPR012341">
    <property type="entry name" value="6hp_glycosidase-like_sf"/>
</dbReference>
<reference evidence="3 4" key="1">
    <citation type="submission" date="2019-02" db="EMBL/GenBank/DDBJ databases">
        <title>Draft genome sequence of Amycolatopsis sp. 8-3EHSu isolated from roots of Suaeda maritima.</title>
        <authorList>
            <person name="Duangmal K."/>
            <person name="Chantavorakit T."/>
        </authorList>
    </citation>
    <scope>NUCLEOTIDE SEQUENCE [LARGE SCALE GENOMIC DNA]</scope>
    <source>
        <strain evidence="3 4">8-3EHSu</strain>
    </source>
</reference>
<evidence type="ECO:0000259" key="1">
    <source>
        <dbReference type="Pfam" id="PF04685"/>
    </source>
</evidence>
<accession>A0A4Q7J1Z3</accession>
<comment type="caution">
    <text evidence="3">The sequence shown here is derived from an EMBL/GenBank/DDBJ whole genome shotgun (WGS) entry which is preliminary data.</text>
</comment>
<feature type="domain" description="Glycosyl-hydrolase family 116 N-terminal" evidence="2">
    <location>
        <begin position="86"/>
        <end position="241"/>
    </location>
</feature>
<dbReference type="SUPFAM" id="SSF48208">
    <property type="entry name" value="Six-hairpin glycosidases"/>
    <property type="match status" value="1"/>
</dbReference>
<name>A0A4Q7J1Z3_9PSEU</name>
<dbReference type="GO" id="GO:0008422">
    <property type="term" value="F:beta-glucosidase activity"/>
    <property type="evidence" value="ECO:0007669"/>
    <property type="project" value="TreeGrafter"/>
</dbReference>